<dbReference type="AlphaFoldDB" id="A0AAE3CJW7"/>
<dbReference type="Gene3D" id="1.10.260.40">
    <property type="entry name" value="lambda repressor-like DNA-binding domains"/>
    <property type="match status" value="1"/>
</dbReference>
<accession>A0AAE3CJW7</accession>
<reference evidence="2" key="1">
    <citation type="journal article" date="2021" name="ISME J.">
        <title>Genomic evolution of the class Acidithiobacillia: deep-branching Proteobacteria living in extreme acidic conditions.</title>
        <authorList>
            <person name="Moya-Beltran A."/>
            <person name="Beard S."/>
            <person name="Rojas-Villalobos C."/>
            <person name="Issotta F."/>
            <person name="Gallardo Y."/>
            <person name="Ulloa R."/>
            <person name="Giaveno A."/>
            <person name="Degli Esposti M."/>
            <person name="Johnson D.B."/>
            <person name="Quatrini R."/>
        </authorList>
    </citation>
    <scope>NUCLEOTIDE SEQUENCE</scope>
    <source>
        <strain evidence="2">VAN18-1</strain>
    </source>
</reference>
<feature type="compositionally biased region" description="Pro residues" evidence="1">
    <location>
        <begin position="45"/>
        <end position="60"/>
    </location>
</feature>
<feature type="region of interest" description="Disordered" evidence="1">
    <location>
        <begin position="22"/>
        <end position="60"/>
    </location>
</feature>
<dbReference type="InterPro" id="IPR010982">
    <property type="entry name" value="Lambda_DNA-bd_dom_sf"/>
</dbReference>
<dbReference type="InterPro" id="IPR031856">
    <property type="entry name" value="YdaS_toxin-like"/>
</dbReference>
<gene>
    <name evidence="2" type="ORF">HFQ13_06635</name>
</gene>
<dbReference type="Pfam" id="PF15943">
    <property type="entry name" value="YdaS_toxin"/>
    <property type="match status" value="1"/>
</dbReference>
<evidence type="ECO:0000313" key="2">
    <source>
        <dbReference type="EMBL" id="MBU2787880.1"/>
    </source>
</evidence>
<evidence type="ECO:0000313" key="3">
    <source>
        <dbReference type="Proteomes" id="UP001197378"/>
    </source>
</evidence>
<proteinExistence type="predicted"/>
<dbReference type="Proteomes" id="UP001197378">
    <property type="component" value="Unassembled WGS sequence"/>
</dbReference>
<organism evidence="2 3">
    <name type="scientific">Igneacidithiobacillus copahuensis</name>
    <dbReference type="NCBI Taxonomy" id="2724909"/>
    <lineage>
        <taxon>Bacteria</taxon>
        <taxon>Pseudomonadati</taxon>
        <taxon>Pseudomonadota</taxon>
        <taxon>Acidithiobacillia</taxon>
        <taxon>Acidithiobacillales</taxon>
        <taxon>Acidithiobacillaceae</taxon>
        <taxon>Igneacidithiobacillus</taxon>
    </lineage>
</organism>
<comment type="caution">
    <text evidence="2">The sequence shown here is derived from an EMBL/GenBank/DDBJ whole genome shotgun (WGS) entry which is preliminary data.</text>
</comment>
<sequence length="60" mass="6152">MSTGGIGPKLAIAIERATLGAVRREELRPDIFGDASPSESAKNPPSLPTSTQPPSPGRPA</sequence>
<feature type="compositionally biased region" description="Basic and acidic residues" evidence="1">
    <location>
        <begin position="22"/>
        <end position="31"/>
    </location>
</feature>
<dbReference type="EMBL" id="JAAXYO010000087">
    <property type="protein sequence ID" value="MBU2787880.1"/>
    <property type="molecule type" value="Genomic_DNA"/>
</dbReference>
<keyword evidence="3" id="KW-1185">Reference proteome</keyword>
<protein>
    <submittedName>
        <fullName evidence="2">Helix-turn-helix domain-containing protein</fullName>
    </submittedName>
</protein>
<evidence type="ECO:0000256" key="1">
    <source>
        <dbReference type="SAM" id="MobiDB-lite"/>
    </source>
</evidence>
<dbReference type="GO" id="GO:0003677">
    <property type="term" value="F:DNA binding"/>
    <property type="evidence" value="ECO:0007669"/>
    <property type="project" value="InterPro"/>
</dbReference>
<name>A0AAE3CJW7_9PROT</name>